<dbReference type="EMBL" id="CP019062">
    <property type="protein sequence ID" value="AVF37009.1"/>
    <property type="molecule type" value="Genomic_DNA"/>
</dbReference>
<dbReference type="PIRSF" id="PIRSF000897">
    <property type="entry name" value="Acid_Ptase_ClsA"/>
    <property type="match status" value="1"/>
</dbReference>
<feature type="signal peptide" evidence="2">
    <location>
        <begin position="1"/>
        <end position="21"/>
    </location>
</feature>
<name>A0A2L1UVM4_9GAMM</name>
<dbReference type="KEGG" id="rox:BV494_19750"/>
<comment type="similarity">
    <text evidence="1">Belongs to the class A bacterial acid phosphatase family.</text>
</comment>
<keyword evidence="1" id="KW-0378">Hydrolase</keyword>
<evidence type="ECO:0000256" key="2">
    <source>
        <dbReference type="SAM" id="SignalP"/>
    </source>
</evidence>
<gene>
    <name evidence="4" type="ORF">BV494_19750</name>
</gene>
<dbReference type="Proteomes" id="UP000239197">
    <property type="component" value="Chromosome"/>
</dbReference>
<dbReference type="InterPro" id="IPR036938">
    <property type="entry name" value="PAP2/HPO_sf"/>
</dbReference>
<evidence type="ECO:0000259" key="3">
    <source>
        <dbReference type="Pfam" id="PF01569"/>
    </source>
</evidence>
<dbReference type="GO" id="GO:0030288">
    <property type="term" value="C:outer membrane-bounded periplasmic space"/>
    <property type="evidence" value="ECO:0007669"/>
    <property type="project" value="InterPro"/>
</dbReference>
<dbReference type="EC" id="3.1.3.2" evidence="1"/>
<dbReference type="OrthoDB" id="9780507at2"/>
<evidence type="ECO:0000313" key="5">
    <source>
        <dbReference type="Proteomes" id="UP000239197"/>
    </source>
</evidence>
<feature type="domain" description="Phosphatidic acid phosphatase type 2/haloperoxidase" evidence="3">
    <location>
        <begin position="113"/>
        <end position="205"/>
    </location>
</feature>
<keyword evidence="5" id="KW-1185">Reference proteome</keyword>
<accession>A0A2L1UVM4</accession>
<comment type="catalytic activity">
    <reaction evidence="1">
        <text>a phosphate monoester + H2O = an alcohol + phosphate</text>
        <dbReference type="Rhea" id="RHEA:15017"/>
        <dbReference type="ChEBI" id="CHEBI:15377"/>
        <dbReference type="ChEBI" id="CHEBI:30879"/>
        <dbReference type="ChEBI" id="CHEBI:43474"/>
        <dbReference type="ChEBI" id="CHEBI:67140"/>
        <dbReference type="EC" id="3.1.3.2"/>
    </reaction>
</comment>
<sequence>MRKSLVALLLFTLGSTFVVQAADEAKPFITSEQLDLTKYLPAPPADDSAQTKAELKELLEIQATRTPEQEKAAIADAEENVWRYSDVMGPDFTAKKLPKTAALFERVVATEDMVDDHAKKAFNRPRPYMLDEQIHPLLKKSKSGSWPSGHSTIGYLMATVLGEMVPEKRNALFTRAAGYAENRLVAGFHYRSDTVMSRTGAALIAQRMAEEPEFKAEFDAAKAELRAQMGLK</sequence>
<dbReference type="Gene3D" id="1.20.144.10">
    <property type="entry name" value="Phosphatidic acid phosphatase type 2/haloperoxidase"/>
    <property type="match status" value="1"/>
</dbReference>
<reference evidence="5" key="1">
    <citation type="submission" date="2017-01" db="EMBL/GenBank/DDBJ databases">
        <title>Genome sequence of Rouxiella sp. ERMR1:05.</title>
        <authorList>
            <person name="Kumar R."/>
            <person name="Singh D."/>
            <person name="Kumar S."/>
        </authorList>
    </citation>
    <scope>NUCLEOTIDE SEQUENCE [LARGE SCALE GENOMIC DNA]</scope>
    <source>
        <strain evidence="5">ERMR1:05</strain>
    </source>
</reference>
<protein>
    <recommendedName>
        <fullName evidence="1">Acid phosphatase</fullName>
        <ecNumber evidence="1">3.1.3.2</ecNumber>
    </recommendedName>
</protein>
<evidence type="ECO:0000256" key="1">
    <source>
        <dbReference type="PIRNR" id="PIRNR000897"/>
    </source>
</evidence>
<dbReference type="CDD" id="cd03397">
    <property type="entry name" value="PAP2_acid_phosphatase"/>
    <property type="match status" value="1"/>
</dbReference>
<dbReference type="SUPFAM" id="SSF48317">
    <property type="entry name" value="Acid phosphatase/Vanadium-dependent haloperoxidase"/>
    <property type="match status" value="1"/>
</dbReference>
<organism evidence="4 5">
    <name type="scientific">Rahnella sikkimica</name>
    <dbReference type="NCBI Taxonomy" id="1805933"/>
    <lineage>
        <taxon>Bacteria</taxon>
        <taxon>Pseudomonadati</taxon>
        <taxon>Pseudomonadota</taxon>
        <taxon>Gammaproteobacteria</taxon>
        <taxon>Enterobacterales</taxon>
        <taxon>Yersiniaceae</taxon>
        <taxon>Rahnella</taxon>
    </lineage>
</organism>
<dbReference type="InterPro" id="IPR000326">
    <property type="entry name" value="PAP2/HPO"/>
</dbReference>
<dbReference type="AlphaFoldDB" id="A0A2L1UVM4"/>
<proteinExistence type="inferred from homology"/>
<keyword evidence="2" id="KW-0732">Signal</keyword>
<dbReference type="RefSeq" id="WP_104924370.1">
    <property type="nucleotide sequence ID" value="NZ_CP019062.1"/>
</dbReference>
<evidence type="ECO:0000313" key="4">
    <source>
        <dbReference type="EMBL" id="AVF37009.1"/>
    </source>
</evidence>
<dbReference type="InterPro" id="IPR001011">
    <property type="entry name" value="Acid_Pase_classA_bac"/>
</dbReference>
<dbReference type="Pfam" id="PF01569">
    <property type="entry name" value="PAP2"/>
    <property type="match status" value="1"/>
</dbReference>
<feature type="chain" id="PRO_5014875766" description="Acid phosphatase" evidence="2">
    <location>
        <begin position="22"/>
        <end position="232"/>
    </location>
</feature>
<dbReference type="GO" id="GO:0003993">
    <property type="term" value="F:acid phosphatase activity"/>
    <property type="evidence" value="ECO:0007669"/>
    <property type="project" value="UniProtKB-EC"/>
</dbReference>